<dbReference type="SUPFAM" id="SSF54292">
    <property type="entry name" value="2Fe-2S ferredoxin-like"/>
    <property type="match status" value="1"/>
</dbReference>
<organism evidence="2 3">
    <name type="scientific">Candidatus Methylocalor cossyra</name>
    <dbReference type="NCBI Taxonomy" id="3108543"/>
    <lineage>
        <taxon>Bacteria</taxon>
        <taxon>Pseudomonadati</taxon>
        <taxon>Pseudomonadota</taxon>
        <taxon>Gammaproteobacteria</taxon>
        <taxon>Methylococcales</taxon>
        <taxon>Methylococcaceae</taxon>
        <taxon>Candidatus Methylocalor</taxon>
    </lineage>
</organism>
<dbReference type="PROSITE" id="PS00197">
    <property type="entry name" value="2FE2S_FER_1"/>
    <property type="match status" value="1"/>
</dbReference>
<evidence type="ECO:0000313" key="2">
    <source>
        <dbReference type="EMBL" id="CAL1240564.1"/>
    </source>
</evidence>
<evidence type="ECO:0000259" key="1">
    <source>
        <dbReference type="PROSITE" id="PS51085"/>
    </source>
</evidence>
<proteinExistence type="predicted"/>
<dbReference type="InterPro" id="IPR006058">
    <property type="entry name" value="2Fe2S_fd_BS"/>
</dbReference>
<dbReference type="Gene3D" id="3.10.20.30">
    <property type="match status" value="1"/>
</dbReference>
<keyword evidence="3" id="KW-1185">Reference proteome</keyword>
<dbReference type="RefSeq" id="WP_348757157.1">
    <property type="nucleotide sequence ID" value="NZ_OZ026884.1"/>
</dbReference>
<accession>A0ABM9NJ07</accession>
<dbReference type="Proteomes" id="UP001497493">
    <property type="component" value="Chromosome"/>
</dbReference>
<gene>
    <name evidence="2" type="ORF">MECH1_V1_1788</name>
</gene>
<evidence type="ECO:0000313" key="3">
    <source>
        <dbReference type="Proteomes" id="UP001497493"/>
    </source>
</evidence>
<dbReference type="Pfam" id="PF00111">
    <property type="entry name" value="Fer2"/>
    <property type="match status" value="1"/>
</dbReference>
<name>A0ABM9NJ07_9GAMM</name>
<dbReference type="InterPro" id="IPR036010">
    <property type="entry name" value="2Fe-2S_ferredoxin-like_sf"/>
</dbReference>
<reference evidence="2 3" key="1">
    <citation type="submission" date="2024-04" db="EMBL/GenBank/DDBJ databases">
        <authorList>
            <person name="Cremers G."/>
        </authorList>
    </citation>
    <scope>NUCLEOTIDE SEQUENCE [LARGE SCALE GENOMIC DNA]</scope>
    <source>
        <strain evidence="2">MeCH1-AG</strain>
    </source>
</reference>
<dbReference type="PROSITE" id="PS51085">
    <property type="entry name" value="2FE2S_FER_2"/>
    <property type="match status" value="1"/>
</dbReference>
<dbReference type="InterPro" id="IPR012675">
    <property type="entry name" value="Beta-grasp_dom_sf"/>
</dbReference>
<protein>
    <submittedName>
        <fullName evidence="2">Ferredoxin</fullName>
    </submittedName>
</protein>
<dbReference type="CDD" id="cd00207">
    <property type="entry name" value="fer2"/>
    <property type="match status" value="1"/>
</dbReference>
<dbReference type="InterPro" id="IPR001041">
    <property type="entry name" value="2Fe-2S_ferredoxin-type"/>
</dbReference>
<sequence length="120" mass="13175">MGSITFLARRRCGGWVEQIQVRRSGRGRRTLLELIERHGLRHRCDCRAGTCGSCAVRVAVVGSQGGFPGVRLGPLERETLYAGGKLTRQQYAAPLVASGVPMWRLACQYHPGEEDIIVAL</sequence>
<dbReference type="EMBL" id="OZ026884">
    <property type="protein sequence ID" value="CAL1240564.1"/>
    <property type="molecule type" value="Genomic_DNA"/>
</dbReference>
<feature type="domain" description="2Fe-2S ferredoxin-type" evidence="1">
    <location>
        <begin position="2"/>
        <end position="120"/>
    </location>
</feature>